<proteinExistence type="inferred from homology"/>
<evidence type="ECO:0000313" key="5">
    <source>
        <dbReference type="Proteomes" id="UP000076532"/>
    </source>
</evidence>
<dbReference type="InterPro" id="IPR020476">
    <property type="entry name" value="Nudix_hydrolase"/>
</dbReference>
<dbReference type="PROSITE" id="PS51462">
    <property type="entry name" value="NUDIX"/>
    <property type="match status" value="1"/>
</dbReference>
<dbReference type="Pfam" id="PF00293">
    <property type="entry name" value="NUDIX"/>
    <property type="match status" value="1"/>
</dbReference>
<reference evidence="4 5" key="1">
    <citation type="journal article" date="2016" name="Mol. Biol. Evol.">
        <title>Comparative Genomics of Early-Diverging Mushroom-Forming Fungi Provides Insights into the Origins of Lignocellulose Decay Capabilities.</title>
        <authorList>
            <person name="Nagy L.G."/>
            <person name="Riley R."/>
            <person name="Tritt A."/>
            <person name="Adam C."/>
            <person name="Daum C."/>
            <person name="Floudas D."/>
            <person name="Sun H."/>
            <person name="Yadav J.S."/>
            <person name="Pangilinan J."/>
            <person name="Larsson K.H."/>
            <person name="Matsuura K."/>
            <person name="Barry K."/>
            <person name="Labutti K."/>
            <person name="Kuo R."/>
            <person name="Ohm R.A."/>
            <person name="Bhattacharya S.S."/>
            <person name="Shirouzu T."/>
            <person name="Yoshinaga Y."/>
            <person name="Martin F.M."/>
            <person name="Grigoriev I.V."/>
            <person name="Hibbett D.S."/>
        </authorList>
    </citation>
    <scope>NUCLEOTIDE SEQUENCE [LARGE SCALE GENOMIC DNA]</scope>
    <source>
        <strain evidence="4 5">CBS 109695</strain>
    </source>
</reference>
<feature type="domain" description="Nudix hydrolase" evidence="3">
    <location>
        <begin position="24"/>
        <end position="185"/>
    </location>
</feature>
<evidence type="ECO:0000256" key="1">
    <source>
        <dbReference type="ARBA" id="ARBA00022801"/>
    </source>
</evidence>
<dbReference type="InterPro" id="IPR015797">
    <property type="entry name" value="NUDIX_hydrolase-like_dom_sf"/>
</dbReference>
<dbReference type="PANTHER" id="PTHR21340:SF0">
    <property type="entry name" value="BIS(5'-NUCLEOSYL)-TETRAPHOSPHATASE [ASYMMETRICAL]"/>
    <property type="match status" value="1"/>
</dbReference>
<dbReference type="Proteomes" id="UP000076532">
    <property type="component" value="Unassembled WGS sequence"/>
</dbReference>
<dbReference type="InterPro" id="IPR051325">
    <property type="entry name" value="Nudix_hydrolase_domain"/>
</dbReference>
<comment type="similarity">
    <text evidence="2">Belongs to the Nudix hydrolase family.</text>
</comment>
<keyword evidence="5" id="KW-1185">Reference proteome</keyword>
<sequence length="217" mass="24810">MPFQIPLSKNSTPAVPDSGWFASDFLLGAGMVIIQPETRKIVVIFNRKTQRWFLPKGRKDEGESIEQAALREAHEESGYRVEFLPLYTPSRAPAPSRTRDWVRNTEPIYVTTTYWAPRKRRGADEDHGGEYLSFYYVGYLAEETQHETGTGMPDEQEYESHLLSPDDAQTRLQGTPEERVVRIAWDLFEDGLKIDEYLREEAMKALSVADEPLSPPA</sequence>
<keyword evidence="1 2" id="KW-0378">Hydrolase</keyword>
<dbReference type="GO" id="GO:0004081">
    <property type="term" value="F:bis(5'-nucleosyl)-tetraphosphatase (asymmetrical) activity"/>
    <property type="evidence" value="ECO:0007669"/>
    <property type="project" value="TreeGrafter"/>
</dbReference>
<protein>
    <recommendedName>
        <fullName evidence="3">Nudix hydrolase domain-containing protein</fullName>
    </recommendedName>
</protein>
<dbReference type="Gene3D" id="3.90.79.10">
    <property type="entry name" value="Nucleoside Triphosphate Pyrophosphohydrolase"/>
    <property type="match status" value="1"/>
</dbReference>
<dbReference type="OrthoDB" id="276276at2759"/>
<dbReference type="SUPFAM" id="SSF55811">
    <property type="entry name" value="Nudix"/>
    <property type="match status" value="1"/>
</dbReference>
<dbReference type="EMBL" id="KV417483">
    <property type="protein sequence ID" value="KZP33244.1"/>
    <property type="molecule type" value="Genomic_DNA"/>
</dbReference>
<name>A0A166W092_9AGAM</name>
<dbReference type="AlphaFoldDB" id="A0A166W092"/>
<accession>A0A166W092</accession>
<organism evidence="4 5">
    <name type="scientific">Athelia psychrophila</name>
    <dbReference type="NCBI Taxonomy" id="1759441"/>
    <lineage>
        <taxon>Eukaryota</taxon>
        <taxon>Fungi</taxon>
        <taxon>Dikarya</taxon>
        <taxon>Basidiomycota</taxon>
        <taxon>Agaricomycotina</taxon>
        <taxon>Agaricomycetes</taxon>
        <taxon>Agaricomycetidae</taxon>
        <taxon>Atheliales</taxon>
        <taxon>Atheliaceae</taxon>
        <taxon>Athelia</taxon>
    </lineage>
</organism>
<gene>
    <name evidence="4" type="ORF">FIBSPDRAFT_847859</name>
</gene>
<evidence type="ECO:0000259" key="3">
    <source>
        <dbReference type="PROSITE" id="PS51462"/>
    </source>
</evidence>
<dbReference type="GO" id="GO:0006167">
    <property type="term" value="P:AMP biosynthetic process"/>
    <property type="evidence" value="ECO:0007669"/>
    <property type="project" value="TreeGrafter"/>
</dbReference>
<dbReference type="PROSITE" id="PS00893">
    <property type="entry name" value="NUDIX_BOX"/>
    <property type="match status" value="1"/>
</dbReference>
<dbReference type="PRINTS" id="PR00502">
    <property type="entry name" value="NUDIXFAMILY"/>
</dbReference>
<dbReference type="PANTHER" id="PTHR21340">
    <property type="entry name" value="DIADENOSINE 5,5-P1,P4-TETRAPHOSPHATE PYROPHOSPHOHYDROLASE MUTT"/>
    <property type="match status" value="1"/>
</dbReference>
<dbReference type="InterPro" id="IPR000086">
    <property type="entry name" value="NUDIX_hydrolase_dom"/>
</dbReference>
<dbReference type="InterPro" id="IPR020084">
    <property type="entry name" value="NUDIX_hydrolase_CS"/>
</dbReference>
<dbReference type="GO" id="GO:0006754">
    <property type="term" value="P:ATP biosynthetic process"/>
    <property type="evidence" value="ECO:0007669"/>
    <property type="project" value="TreeGrafter"/>
</dbReference>
<evidence type="ECO:0000313" key="4">
    <source>
        <dbReference type="EMBL" id="KZP33244.1"/>
    </source>
</evidence>
<evidence type="ECO:0000256" key="2">
    <source>
        <dbReference type="RuleBase" id="RU003476"/>
    </source>
</evidence>